<dbReference type="Proteomes" id="UP000325286">
    <property type="component" value="Chromosome"/>
</dbReference>
<proteinExistence type="predicted"/>
<dbReference type="CDD" id="cd00143">
    <property type="entry name" value="PP2Cc"/>
    <property type="match status" value="1"/>
</dbReference>
<sequence length="305" mass="33555">MSVKIDCSGATDTGRVRKNNQDQFLIAELKKSMLVQACSLPLEQQSRLFGNAQGHLLLVADGMGGHAAGERASELAVDYMIQRLLNSVHWFFRLEDDVEKDFLLHLQNLLQEAHQRILDDGVVNVENRGMGTTLTMAYAIWPRLYVVHAGDTRCYLIRDGQAECMTRDHTLARQLVESGGMRPEEEAESRWSNVLWNVLGGHGDGDITVEVSKATLQVGDAIMLCSDGLYRYLDEPAIADIVSRASSAAAACDELIRLANLRGGEDNITAVVGRYPRPLEASDLDDDFVAAPRDPSDEDTKPQGG</sequence>
<feature type="domain" description="PPM-type phosphatase" evidence="2">
    <location>
        <begin position="6"/>
        <end position="275"/>
    </location>
</feature>
<feature type="region of interest" description="Disordered" evidence="1">
    <location>
        <begin position="283"/>
        <end position="305"/>
    </location>
</feature>
<dbReference type="SMART" id="SM00332">
    <property type="entry name" value="PP2Cc"/>
    <property type="match status" value="1"/>
</dbReference>
<dbReference type="PROSITE" id="PS51746">
    <property type="entry name" value="PPM_2"/>
    <property type="match status" value="1"/>
</dbReference>
<evidence type="ECO:0000313" key="4">
    <source>
        <dbReference type="Proteomes" id="UP000325286"/>
    </source>
</evidence>
<dbReference type="PANTHER" id="PTHR47992">
    <property type="entry name" value="PROTEIN PHOSPHATASE"/>
    <property type="match status" value="1"/>
</dbReference>
<dbReference type="Pfam" id="PF13672">
    <property type="entry name" value="PP2C_2"/>
    <property type="match status" value="1"/>
</dbReference>
<dbReference type="InterPro" id="IPR015655">
    <property type="entry name" value="PP2C"/>
</dbReference>
<evidence type="ECO:0000256" key="1">
    <source>
        <dbReference type="SAM" id="MobiDB-lite"/>
    </source>
</evidence>
<dbReference type="SUPFAM" id="SSF81606">
    <property type="entry name" value="PP2C-like"/>
    <property type="match status" value="1"/>
</dbReference>
<dbReference type="EC" id="3.1.3.16" evidence="3"/>
<dbReference type="RefSeq" id="WP_068133338.1">
    <property type="nucleotide sequence ID" value="NZ_CP042914.1"/>
</dbReference>
<dbReference type="OrthoDB" id="9801841at2"/>
<dbReference type="GO" id="GO:0004722">
    <property type="term" value="F:protein serine/threonine phosphatase activity"/>
    <property type="evidence" value="ECO:0007669"/>
    <property type="project" value="UniProtKB-EC"/>
</dbReference>
<accession>A0A5B9QKS7</accession>
<dbReference type="InterPro" id="IPR001932">
    <property type="entry name" value="PPM-type_phosphatase-like_dom"/>
</dbReference>
<dbReference type="AlphaFoldDB" id="A0A5B9QKS7"/>
<gene>
    <name evidence="3" type="primary">stp_2</name>
    <name evidence="3" type="ORF">UC8_16740</name>
</gene>
<evidence type="ECO:0000259" key="2">
    <source>
        <dbReference type="PROSITE" id="PS51746"/>
    </source>
</evidence>
<feature type="compositionally biased region" description="Basic and acidic residues" evidence="1">
    <location>
        <begin position="294"/>
        <end position="305"/>
    </location>
</feature>
<organism evidence="3 4">
    <name type="scientific">Roseimaritima ulvae</name>
    <dbReference type="NCBI Taxonomy" id="980254"/>
    <lineage>
        <taxon>Bacteria</taxon>
        <taxon>Pseudomonadati</taxon>
        <taxon>Planctomycetota</taxon>
        <taxon>Planctomycetia</taxon>
        <taxon>Pirellulales</taxon>
        <taxon>Pirellulaceae</taxon>
        <taxon>Roseimaritima</taxon>
    </lineage>
</organism>
<keyword evidence="3" id="KW-0378">Hydrolase</keyword>
<protein>
    <submittedName>
        <fullName evidence="3">Serine/threonine phosphatase stp</fullName>
        <ecNumber evidence="3">3.1.3.16</ecNumber>
    </submittedName>
</protein>
<evidence type="ECO:0000313" key="3">
    <source>
        <dbReference type="EMBL" id="QEG39678.1"/>
    </source>
</evidence>
<dbReference type="Gene3D" id="3.60.40.10">
    <property type="entry name" value="PPM-type phosphatase domain"/>
    <property type="match status" value="1"/>
</dbReference>
<dbReference type="KEGG" id="rul:UC8_16740"/>
<reference evidence="3 4" key="1">
    <citation type="submission" date="2019-08" db="EMBL/GenBank/DDBJ databases">
        <title>Deep-cultivation of Planctomycetes and their phenomic and genomic characterization uncovers novel biology.</title>
        <authorList>
            <person name="Wiegand S."/>
            <person name="Jogler M."/>
            <person name="Boedeker C."/>
            <person name="Pinto D."/>
            <person name="Vollmers J."/>
            <person name="Rivas-Marin E."/>
            <person name="Kohn T."/>
            <person name="Peeters S.H."/>
            <person name="Heuer A."/>
            <person name="Rast P."/>
            <person name="Oberbeckmann S."/>
            <person name="Bunk B."/>
            <person name="Jeske O."/>
            <person name="Meyerdierks A."/>
            <person name="Storesund J.E."/>
            <person name="Kallscheuer N."/>
            <person name="Luecker S."/>
            <person name="Lage O.M."/>
            <person name="Pohl T."/>
            <person name="Merkel B.J."/>
            <person name="Hornburger P."/>
            <person name="Mueller R.-W."/>
            <person name="Bruemmer F."/>
            <person name="Labrenz M."/>
            <person name="Spormann A.M."/>
            <person name="Op den Camp H."/>
            <person name="Overmann J."/>
            <person name="Amann R."/>
            <person name="Jetten M.S.M."/>
            <person name="Mascher T."/>
            <person name="Medema M.H."/>
            <person name="Devos D.P."/>
            <person name="Kaster A.-K."/>
            <person name="Ovreas L."/>
            <person name="Rohde M."/>
            <person name="Galperin M.Y."/>
            <person name="Jogler C."/>
        </authorList>
    </citation>
    <scope>NUCLEOTIDE SEQUENCE [LARGE SCALE GENOMIC DNA]</scope>
    <source>
        <strain evidence="3 4">UC8</strain>
    </source>
</reference>
<dbReference type="SMART" id="SM00331">
    <property type="entry name" value="PP2C_SIG"/>
    <property type="match status" value="1"/>
</dbReference>
<name>A0A5B9QKS7_9BACT</name>
<dbReference type="EMBL" id="CP042914">
    <property type="protein sequence ID" value="QEG39678.1"/>
    <property type="molecule type" value="Genomic_DNA"/>
</dbReference>
<dbReference type="InterPro" id="IPR036457">
    <property type="entry name" value="PPM-type-like_dom_sf"/>
</dbReference>
<keyword evidence="4" id="KW-1185">Reference proteome</keyword>